<evidence type="ECO:0000313" key="3">
    <source>
        <dbReference type="Proteomes" id="UP001153709"/>
    </source>
</evidence>
<gene>
    <name evidence="2" type="ORF">DIABBA_LOCUS8807</name>
</gene>
<evidence type="ECO:0000256" key="1">
    <source>
        <dbReference type="SAM" id="MobiDB-lite"/>
    </source>
</evidence>
<dbReference type="EMBL" id="OU898281">
    <property type="protein sequence ID" value="CAG9835631.1"/>
    <property type="molecule type" value="Genomic_DNA"/>
</dbReference>
<organism evidence="2 3">
    <name type="scientific">Diabrotica balteata</name>
    <name type="common">Banded cucumber beetle</name>
    <dbReference type="NCBI Taxonomy" id="107213"/>
    <lineage>
        <taxon>Eukaryota</taxon>
        <taxon>Metazoa</taxon>
        <taxon>Ecdysozoa</taxon>
        <taxon>Arthropoda</taxon>
        <taxon>Hexapoda</taxon>
        <taxon>Insecta</taxon>
        <taxon>Pterygota</taxon>
        <taxon>Neoptera</taxon>
        <taxon>Endopterygota</taxon>
        <taxon>Coleoptera</taxon>
        <taxon>Polyphaga</taxon>
        <taxon>Cucujiformia</taxon>
        <taxon>Chrysomeloidea</taxon>
        <taxon>Chrysomelidae</taxon>
        <taxon>Galerucinae</taxon>
        <taxon>Diabroticina</taxon>
        <taxon>Diabroticites</taxon>
        <taxon>Diabrotica</taxon>
    </lineage>
</organism>
<proteinExistence type="predicted"/>
<name>A0A9N9T703_DIABA</name>
<dbReference type="AlphaFoldDB" id="A0A9N9T703"/>
<accession>A0A9N9T703</accession>
<protein>
    <submittedName>
        <fullName evidence="2">Uncharacterized protein</fullName>
    </submittedName>
</protein>
<dbReference type="Proteomes" id="UP001153709">
    <property type="component" value="Chromosome 6"/>
</dbReference>
<reference evidence="2" key="1">
    <citation type="submission" date="2022-01" db="EMBL/GenBank/DDBJ databases">
        <authorList>
            <person name="King R."/>
        </authorList>
    </citation>
    <scope>NUCLEOTIDE SEQUENCE</scope>
</reference>
<evidence type="ECO:0000313" key="2">
    <source>
        <dbReference type="EMBL" id="CAG9835631.1"/>
    </source>
</evidence>
<sequence length="140" mass="16174">MEFKVEAKEEFVECNQKYIESQSIDVEHLKNEPDECNSAMEVKPEIKKEFAQTTQEYIESQLSTSIDLGELKNENEVNSAIGQRAKIKDEFVENGQGDIENQQFTSLDPEHLNNESKEDNSGERNNKNIDVEGTYFYSFH</sequence>
<feature type="region of interest" description="Disordered" evidence="1">
    <location>
        <begin position="94"/>
        <end position="133"/>
    </location>
</feature>
<keyword evidence="3" id="KW-1185">Reference proteome</keyword>
<feature type="compositionally biased region" description="Basic and acidic residues" evidence="1">
    <location>
        <begin position="108"/>
        <end position="130"/>
    </location>
</feature>